<sequence>MVTIVEGTSGNDDISIPLLYPEAEGGFEVRAGKGDDRVVGSAEDDILNGGKGEDTLLGGFGDDTIIAGKHDDFVDGGDGADDISGNLGNDTLYGGKGADVIDGGAGDDFIFGVKGNNTLLGGAGRDTIDTGLNGSVVDGGSGRDYIKANATKGGWHTLTGGSQADTFEFYGMGAKKRSLVTITDFEIGLDDFIIAGQSDEDFMADLLAGDAAATLTQDGTDLVLRLDQGLTLTFQDTDLDEFTAAYDDPLIV</sequence>
<dbReference type="EMBL" id="FOYO01000001">
    <property type="protein sequence ID" value="SFR33177.1"/>
    <property type="molecule type" value="Genomic_DNA"/>
</dbReference>
<evidence type="ECO:0000313" key="4">
    <source>
        <dbReference type="Proteomes" id="UP000199658"/>
    </source>
</evidence>
<dbReference type="AlphaFoldDB" id="A0A1I6FTQ0"/>
<dbReference type="InterPro" id="IPR050557">
    <property type="entry name" value="RTX_toxin/Mannuronan_C5-epim"/>
</dbReference>
<dbReference type="InterPro" id="IPR001343">
    <property type="entry name" value="Hemolysn_Ca-bd"/>
</dbReference>
<dbReference type="InterPro" id="IPR018511">
    <property type="entry name" value="Hemolysin-typ_Ca-bd_CS"/>
</dbReference>
<keyword evidence="4" id="KW-1185">Reference proteome</keyword>
<dbReference type="RefSeq" id="WP_090211511.1">
    <property type="nucleotide sequence ID" value="NZ_FOYO01000001.1"/>
</dbReference>
<dbReference type="OrthoDB" id="7877430at2"/>
<dbReference type="Proteomes" id="UP000199658">
    <property type="component" value="Unassembled WGS sequence"/>
</dbReference>
<gene>
    <name evidence="3" type="ORF">SAMN04488002_0276</name>
</gene>
<evidence type="ECO:0000256" key="2">
    <source>
        <dbReference type="ARBA" id="ARBA00022525"/>
    </source>
</evidence>
<dbReference type="GO" id="GO:0005576">
    <property type="term" value="C:extracellular region"/>
    <property type="evidence" value="ECO:0007669"/>
    <property type="project" value="UniProtKB-SubCell"/>
</dbReference>
<dbReference type="GO" id="GO:0005509">
    <property type="term" value="F:calcium ion binding"/>
    <property type="evidence" value="ECO:0007669"/>
    <property type="project" value="InterPro"/>
</dbReference>
<accession>A0A1I6FTQ0</accession>
<evidence type="ECO:0000256" key="1">
    <source>
        <dbReference type="ARBA" id="ARBA00004613"/>
    </source>
</evidence>
<evidence type="ECO:0000313" key="3">
    <source>
        <dbReference type="EMBL" id="SFR33177.1"/>
    </source>
</evidence>
<dbReference type="STRING" id="670154.SAMN04488002_0276"/>
<name>A0A1I6FTQ0_9RHOB</name>
<dbReference type="Gene3D" id="2.150.10.10">
    <property type="entry name" value="Serralysin-like metalloprotease, C-terminal"/>
    <property type="match status" value="2"/>
</dbReference>
<organism evidence="3 4">
    <name type="scientific">Litoreibacter janthinus</name>
    <dbReference type="NCBI Taxonomy" id="670154"/>
    <lineage>
        <taxon>Bacteria</taxon>
        <taxon>Pseudomonadati</taxon>
        <taxon>Pseudomonadota</taxon>
        <taxon>Alphaproteobacteria</taxon>
        <taxon>Rhodobacterales</taxon>
        <taxon>Roseobacteraceae</taxon>
        <taxon>Litoreibacter</taxon>
    </lineage>
</organism>
<dbReference type="PROSITE" id="PS00330">
    <property type="entry name" value="HEMOLYSIN_CALCIUM"/>
    <property type="match status" value="1"/>
</dbReference>
<dbReference type="PANTHER" id="PTHR38340:SF1">
    <property type="entry name" value="S-LAYER PROTEIN"/>
    <property type="match status" value="1"/>
</dbReference>
<protein>
    <submittedName>
        <fullName evidence="3">Hemolysin-type calcium-binding repeat-containing protein</fullName>
    </submittedName>
</protein>
<dbReference type="PANTHER" id="PTHR38340">
    <property type="entry name" value="S-LAYER PROTEIN"/>
    <property type="match status" value="1"/>
</dbReference>
<dbReference type="PRINTS" id="PR00313">
    <property type="entry name" value="CABNDNGRPT"/>
</dbReference>
<dbReference type="InterPro" id="IPR011049">
    <property type="entry name" value="Serralysin-like_metalloprot_C"/>
</dbReference>
<reference evidence="4" key="1">
    <citation type="submission" date="2016-10" db="EMBL/GenBank/DDBJ databases">
        <authorList>
            <person name="Varghese N."/>
            <person name="Submissions S."/>
        </authorList>
    </citation>
    <scope>NUCLEOTIDE SEQUENCE [LARGE SCALE GENOMIC DNA]</scope>
    <source>
        <strain evidence="4">DSM 26921</strain>
    </source>
</reference>
<comment type="subcellular location">
    <subcellularLocation>
        <location evidence="1">Secreted</location>
    </subcellularLocation>
</comment>
<proteinExistence type="predicted"/>
<keyword evidence="2" id="KW-0964">Secreted</keyword>
<dbReference type="SUPFAM" id="SSF51120">
    <property type="entry name" value="beta-Roll"/>
    <property type="match status" value="1"/>
</dbReference>
<dbReference type="Pfam" id="PF00353">
    <property type="entry name" value="HemolysinCabind"/>
    <property type="match status" value="2"/>
</dbReference>